<dbReference type="InterPro" id="IPR036465">
    <property type="entry name" value="vWFA_dom_sf"/>
</dbReference>
<sequence>MVNVDDKNLDEEALEKVLIEESKNHCEEFLQREQRSLATFTGDPSLMYVPNAKLQRFLLEPSKGILHLPLESFLDKRLDDNEIMWHIYYELAMYPDWKKNTKKYVNRKKRWQKEIEHMTSYLLHRIKKEGLEDDPAYEPKIIFNYVRKEILDFLYVIDKEVCFLRVLQMCPIYRDEENYNKIVYYMKDIGKTMEWIEKMPMHRAFANSFLIIELYKKEPKIQGATHNPFSRKVFNKPFFEFFHSELIRQINNDEGITERDNFISSFVFPIFQELWKEEIDNMTFYKSEGQNSEQVQGAESPFDKPNSEEVVDSLESTKEDDEKILEEMLEQQEQINVDIENTLQGKVDLESYGISEAEQELFQFYSNKMKSEREQMRRFWRKLIGDAKKEVSVKKNGEIKGKIDVNSFISFYPDFIEAEKKGNYKNLAIFNRYLLQPESKTLPEKIEISFVIDNSGSMNESKIEATRKALAVTLLSIDDFNMYLKNNSEKLNQKVQVLSETWFFGNKFYKVKEFNSNNSKEKETSDIIRSIVKLNSKDGATDDGSCLKEISDNINAIQERDLKDGKQIKIIFEITDGASSFPGAAKEAIKDLLSKNVEVYAFQMGKNSESNEKTFNFIWNEGYKQPHGIIIGQQVEKLPNELLKLVEKNMKCIFKGKL</sequence>
<feature type="domain" description="VWFA" evidence="3">
    <location>
        <begin position="447"/>
        <end position="646"/>
    </location>
</feature>
<gene>
    <name evidence="4" type="ORF">SAMN02745248_02683</name>
</gene>
<keyword evidence="1" id="KW-0175">Coiled coil</keyword>
<dbReference type="PROSITE" id="PS50234">
    <property type="entry name" value="VWFA"/>
    <property type="match status" value="1"/>
</dbReference>
<dbReference type="EMBL" id="FRAD01000033">
    <property type="protein sequence ID" value="SHK50147.1"/>
    <property type="molecule type" value="Genomic_DNA"/>
</dbReference>
<protein>
    <submittedName>
        <fullName evidence="4">von Willebrand factor type A domain-containing protein</fullName>
    </submittedName>
</protein>
<dbReference type="CDD" id="cd00198">
    <property type="entry name" value="vWFA"/>
    <property type="match status" value="1"/>
</dbReference>
<accession>A0A1M6SZN7</accession>
<dbReference type="AlphaFoldDB" id="A0A1M6SZN7"/>
<dbReference type="InterPro" id="IPR002035">
    <property type="entry name" value="VWF_A"/>
</dbReference>
<dbReference type="Gene3D" id="3.40.50.410">
    <property type="entry name" value="von Willebrand factor, type A domain"/>
    <property type="match status" value="1"/>
</dbReference>
<keyword evidence="5" id="KW-1185">Reference proteome</keyword>
<evidence type="ECO:0000313" key="5">
    <source>
        <dbReference type="Proteomes" id="UP000183952"/>
    </source>
</evidence>
<dbReference type="RefSeq" id="WP_072904560.1">
    <property type="nucleotide sequence ID" value="NZ_FRAD01000033.1"/>
</dbReference>
<evidence type="ECO:0000256" key="2">
    <source>
        <dbReference type="SAM" id="MobiDB-lite"/>
    </source>
</evidence>
<proteinExistence type="predicted"/>
<name>A0A1M6SZN7_9CLOT</name>
<reference evidence="4 5" key="1">
    <citation type="submission" date="2016-11" db="EMBL/GenBank/DDBJ databases">
        <authorList>
            <person name="Jaros S."/>
            <person name="Januszkiewicz K."/>
            <person name="Wedrychowicz H."/>
        </authorList>
    </citation>
    <scope>NUCLEOTIDE SEQUENCE [LARGE SCALE GENOMIC DNA]</scope>
    <source>
        <strain evidence="4 5">DSM 3090</strain>
    </source>
</reference>
<dbReference type="OrthoDB" id="1744702at2"/>
<evidence type="ECO:0000313" key="4">
    <source>
        <dbReference type="EMBL" id="SHK50147.1"/>
    </source>
</evidence>
<feature type="region of interest" description="Disordered" evidence="2">
    <location>
        <begin position="289"/>
        <end position="309"/>
    </location>
</feature>
<evidence type="ECO:0000259" key="3">
    <source>
        <dbReference type="PROSITE" id="PS50234"/>
    </source>
</evidence>
<feature type="coiled-coil region" evidence="1">
    <location>
        <begin position="311"/>
        <end position="342"/>
    </location>
</feature>
<evidence type="ECO:0000256" key="1">
    <source>
        <dbReference type="SAM" id="Coils"/>
    </source>
</evidence>
<organism evidence="4 5">
    <name type="scientific">Hathewaya proteolytica DSM 3090</name>
    <dbReference type="NCBI Taxonomy" id="1121331"/>
    <lineage>
        <taxon>Bacteria</taxon>
        <taxon>Bacillati</taxon>
        <taxon>Bacillota</taxon>
        <taxon>Clostridia</taxon>
        <taxon>Eubacteriales</taxon>
        <taxon>Clostridiaceae</taxon>
        <taxon>Hathewaya</taxon>
    </lineage>
</organism>
<dbReference type="Pfam" id="PF00092">
    <property type="entry name" value="VWA"/>
    <property type="match status" value="1"/>
</dbReference>
<dbReference type="STRING" id="1121331.SAMN02745248_02683"/>
<dbReference type="SMART" id="SM00327">
    <property type="entry name" value="VWA"/>
    <property type="match status" value="1"/>
</dbReference>
<dbReference type="Proteomes" id="UP000183952">
    <property type="component" value="Unassembled WGS sequence"/>
</dbReference>
<dbReference type="SUPFAM" id="SSF53300">
    <property type="entry name" value="vWA-like"/>
    <property type="match status" value="1"/>
</dbReference>